<reference evidence="1 2" key="1">
    <citation type="journal article" date="2014" name="Genome Biol. Evol.">
        <title>The genome of the myxosporean Thelohanellus kitauei shows adaptations to nutrient acquisition within its fish host.</title>
        <authorList>
            <person name="Yang Y."/>
            <person name="Xiong J."/>
            <person name="Zhou Z."/>
            <person name="Huo F."/>
            <person name="Miao W."/>
            <person name="Ran C."/>
            <person name="Liu Y."/>
            <person name="Zhang J."/>
            <person name="Feng J."/>
            <person name="Wang M."/>
            <person name="Wang M."/>
            <person name="Wang L."/>
            <person name="Yao B."/>
        </authorList>
    </citation>
    <scope>NUCLEOTIDE SEQUENCE [LARGE SCALE GENOMIC DNA]</scope>
    <source>
        <strain evidence="1">Wuqing</strain>
    </source>
</reference>
<comment type="caution">
    <text evidence="1">The sequence shown here is derived from an EMBL/GenBank/DDBJ whole genome shotgun (WGS) entry which is preliminary data.</text>
</comment>
<dbReference type="EMBL" id="JWZT01001959">
    <property type="protein sequence ID" value="KII70809.1"/>
    <property type="molecule type" value="Genomic_DNA"/>
</dbReference>
<keyword evidence="2" id="KW-1185">Reference proteome</keyword>
<gene>
    <name evidence="1" type="ORF">RF11_15640</name>
</gene>
<organism evidence="1 2">
    <name type="scientific">Thelohanellus kitauei</name>
    <name type="common">Myxosporean</name>
    <dbReference type="NCBI Taxonomy" id="669202"/>
    <lineage>
        <taxon>Eukaryota</taxon>
        <taxon>Metazoa</taxon>
        <taxon>Cnidaria</taxon>
        <taxon>Myxozoa</taxon>
        <taxon>Myxosporea</taxon>
        <taxon>Bivalvulida</taxon>
        <taxon>Platysporina</taxon>
        <taxon>Myxobolidae</taxon>
        <taxon>Thelohanellus</taxon>
    </lineage>
</organism>
<sequence length="103" mass="12203">MHPILSIIILARVTFQNVTFERFEVYDDYIVNLVQKNDPWYVQLAKVTLKNSKISFDEKNVIHNDLMMVNHLKSNPDVRWHGCSSNLYTLIITSDIFLNFRCR</sequence>
<accession>A0A0C2IZ62</accession>
<protein>
    <submittedName>
        <fullName evidence="1">Uncharacterized protein</fullName>
    </submittedName>
</protein>
<evidence type="ECO:0000313" key="1">
    <source>
        <dbReference type="EMBL" id="KII70809.1"/>
    </source>
</evidence>
<dbReference type="Proteomes" id="UP000031668">
    <property type="component" value="Unassembled WGS sequence"/>
</dbReference>
<name>A0A0C2IZ62_THEKT</name>
<proteinExistence type="predicted"/>
<evidence type="ECO:0000313" key="2">
    <source>
        <dbReference type="Proteomes" id="UP000031668"/>
    </source>
</evidence>
<dbReference type="AlphaFoldDB" id="A0A0C2IZ62"/>